<evidence type="ECO:0000313" key="1">
    <source>
        <dbReference type="EMBL" id="KAH3791568.1"/>
    </source>
</evidence>
<keyword evidence="2" id="KW-1185">Reference proteome</keyword>
<reference evidence="1" key="1">
    <citation type="journal article" date="2019" name="bioRxiv">
        <title>The Genome of the Zebra Mussel, Dreissena polymorpha: A Resource for Invasive Species Research.</title>
        <authorList>
            <person name="McCartney M.A."/>
            <person name="Auch B."/>
            <person name="Kono T."/>
            <person name="Mallez S."/>
            <person name="Zhang Y."/>
            <person name="Obille A."/>
            <person name="Becker A."/>
            <person name="Abrahante J.E."/>
            <person name="Garbe J."/>
            <person name="Badalamenti J.P."/>
            <person name="Herman A."/>
            <person name="Mangelson H."/>
            <person name="Liachko I."/>
            <person name="Sullivan S."/>
            <person name="Sone E.D."/>
            <person name="Koren S."/>
            <person name="Silverstein K.A.T."/>
            <person name="Beckman K.B."/>
            <person name="Gohl D.M."/>
        </authorList>
    </citation>
    <scope>NUCLEOTIDE SEQUENCE</scope>
    <source>
        <strain evidence="1">Duluth1</strain>
        <tissue evidence="1">Whole animal</tissue>
    </source>
</reference>
<comment type="caution">
    <text evidence="1">The sequence shown here is derived from an EMBL/GenBank/DDBJ whole genome shotgun (WGS) entry which is preliminary data.</text>
</comment>
<name>A0A9D4J0V3_DREPO</name>
<gene>
    <name evidence="1" type="ORF">DPMN_145056</name>
</gene>
<dbReference type="AlphaFoldDB" id="A0A9D4J0V3"/>
<evidence type="ECO:0000313" key="2">
    <source>
        <dbReference type="Proteomes" id="UP000828390"/>
    </source>
</evidence>
<sequence>MLSHIPAFDEALEDEANTDVCCVCNHTTPSAVRLSTSLVKGYSVLSVDTGYI</sequence>
<protein>
    <submittedName>
        <fullName evidence="1">Uncharacterized protein</fullName>
    </submittedName>
</protein>
<proteinExistence type="predicted"/>
<dbReference type="Proteomes" id="UP000828390">
    <property type="component" value="Unassembled WGS sequence"/>
</dbReference>
<dbReference type="EMBL" id="JAIWYP010000007">
    <property type="protein sequence ID" value="KAH3791568.1"/>
    <property type="molecule type" value="Genomic_DNA"/>
</dbReference>
<accession>A0A9D4J0V3</accession>
<reference evidence="1" key="2">
    <citation type="submission" date="2020-11" db="EMBL/GenBank/DDBJ databases">
        <authorList>
            <person name="McCartney M.A."/>
            <person name="Auch B."/>
            <person name="Kono T."/>
            <person name="Mallez S."/>
            <person name="Becker A."/>
            <person name="Gohl D.M."/>
            <person name="Silverstein K.A.T."/>
            <person name="Koren S."/>
            <person name="Bechman K.B."/>
            <person name="Herman A."/>
            <person name="Abrahante J.E."/>
            <person name="Garbe J."/>
        </authorList>
    </citation>
    <scope>NUCLEOTIDE SEQUENCE</scope>
    <source>
        <strain evidence="1">Duluth1</strain>
        <tissue evidence="1">Whole animal</tissue>
    </source>
</reference>
<organism evidence="1 2">
    <name type="scientific">Dreissena polymorpha</name>
    <name type="common">Zebra mussel</name>
    <name type="synonym">Mytilus polymorpha</name>
    <dbReference type="NCBI Taxonomy" id="45954"/>
    <lineage>
        <taxon>Eukaryota</taxon>
        <taxon>Metazoa</taxon>
        <taxon>Spiralia</taxon>
        <taxon>Lophotrochozoa</taxon>
        <taxon>Mollusca</taxon>
        <taxon>Bivalvia</taxon>
        <taxon>Autobranchia</taxon>
        <taxon>Heteroconchia</taxon>
        <taxon>Euheterodonta</taxon>
        <taxon>Imparidentia</taxon>
        <taxon>Neoheterodontei</taxon>
        <taxon>Myida</taxon>
        <taxon>Dreissenoidea</taxon>
        <taxon>Dreissenidae</taxon>
        <taxon>Dreissena</taxon>
    </lineage>
</organism>